<dbReference type="Gene3D" id="2.60.120.200">
    <property type="match status" value="1"/>
</dbReference>
<dbReference type="PANTHER" id="PTHR24023">
    <property type="entry name" value="COLLAGEN ALPHA"/>
    <property type="match status" value="1"/>
</dbReference>
<feature type="region of interest" description="Disordered" evidence="1">
    <location>
        <begin position="433"/>
        <end position="599"/>
    </location>
</feature>
<feature type="compositionally biased region" description="Basic and acidic residues" evidence="1">
    <location>
        <begin position="438"/>
        <end position="461"/>
    </location>
</feature>
<dbReference type="InterPro" id="IPR013320">
    <property type="entry name" value="ConA-like_dom_sf"/>
</dbReference>
<dbReference type="SMART" id="SM00137">
    <property type="entry name" value="MAM"/>
    <property type="match status" value="1"/>
</dbReference>
<organism evidence="4">
    <name type="scientific">Candidatus Kentrum sp. MB</name>
    <dbReference type="NCBI Taxonomy" id="2138164"/>
    <lineage>
        <taxon>Bacteria</taxon>
        <taxon>Pseudomonadati</taxon>
        <taxon>Pseudomonadota</taxon>
        <taxon>Gammaproteobacteria</taxon>
        <taxon>Candidatus Kentrum</taxon>
    </lineage>
</organism>
<dbReference type="Pfam" id="PF00629">
    <property type="entry name" value="MAM"/>
    <property type="match status" value="1"/>
</dbReference>
<dbReference type="PANTHER" id="PTHR24023:SF1082">
    <property type="entry name" value="COLLAGEN TRIPLE HELIX REPEAT"/>
    <property type="match status" value="1"/>
</dbReference>
<feature type="compositionally biased region" description="Basic and acidic residues" evidence="1">
    <location>
        <begin position="546"/>
        <end position="566"/>
    </location>
</feature>
<accession>A0A450XUU4</accession>
<sequence length="645" mass="67845">MARHGNYRKRSTLNPILHSGRYDMKTTSRSTPLSIAALSALFPRSYAVRTGIAYSRMGSHAQRGNQKIAALSILFLLLTFGATLSARAAEHVINFESNLSGWSAIKETSYFNWARHAGGTHSGHTGPADAHEGNYYLYLEASRNTPSRIAYLQSPDFPARITRLSFYYHMYGAHMGTLELQGFDGSRWIQLWRVAGQQHGSHHAPWTRKEIDLSSKTIRKVRFKGVTGSGPGKLYRGDMAIDFITLTTNKETSAGHWSKSGDDIYFANGNVGVGIKDPKADLSILGNLSKPLSGHIAVAKGSHHMTGAGTHFTKELAVGDSLLIGDQVFRVAEILSDTILNLNVPHPTGAHNATAYTDTDLLSVRTGAEVTALSIDKSGNVGVGAKAPTTMLDVRGGIRVGNEKRCDPAREGTIRYNNAFDEVEVCNGSAWTRAAGQKGDKGDKGDAGARGVQGEKGDKGDTGATGPKGDKGDIGPRGLKGEKGDIGPRGSQGEKGEKGDTGIAGPQGPKGERGSVGPKGDTGATGPQGTKGDKGDRGATGPIGPKGEKGDKGDAGVRGPKGDKGDTGMAGPQGPKGDKGDTGSQGAQGPRGDSSWATNADGIYYNSVHSVGIGKRPDSNYKLDVEGATRVNDLKLDNNTACGKL</sequence>
<keyword evidence="2" id="KW-0812">Transmembrane</keyword>
<dbReference type="InterPro" id="IPR000998">
    <property type="entry name" value="MAM_dom"/>
</dbReference>
<keyword evidence="2" id="KW-0472">Membrane</keyword>
<evidence type="ECO:0000256" key="1">
    <source>
        <dbReference type="SAM" id="MobiDB-lite"/>
    </source>
</evidence>
<dbReference type="Pfam" id="PF01391">
    <property type="entry name" value="Collagen"/>
    <property type="match status" value="2"/>
</dbReference>
<proteinExistence type="predicted"/>
<protein>
    <submittedName>
        <fullName evidence="4">Collagen triple helix repeat-containing protein</fullName>
    </submittedName>
</protein>
<feature type="compositionally biased region" description="Basic and acidic residues" evidence="1">
    <location>
        <begin position="468"/>
        <end position="500"/>
    </location>
</feature>
<evidence type="ECO:0000313" key="4">
    <source>
        <dbReference type="EMBL" id="VFK33084.1"/>
    </source>
</evidence>
<dbReference type="SUPFAM" id="SSF49899">
    <property type="entry name" value="Concanavalin A-like lectins/glucanases"/>
    <property type="match status" value="1"/>
</dbReference>
<keyword evidence="4" id="KW-0176">Collagen</keyword>
<dbReference type="EMBL" id="CAADFQ010000153">
    <property type="protein sequence ID" value="VFK35854.1"/>
    <property type="molecule type" value="Genomic_DNA"/>
</dbReference>
<dbReference type="EMBL" id="CAADFO010000137">
    <property type="protein sequence ID" value="VFK33084.1"/>
    <property type="molecule type" value="Genomic_DNA"/>
</dbReference>
<dbReference type="Gene3D" id="1.20.5.320">
    <property type="entry name" value="6-Phosphogluconate Dehydrogenase, domain 3"/>
    <property type="match status" value="1"/>
</dbReference>
<dbReference type="PROSITE" id="PS50060">
    <property type="entry name" value="MAM_2"/>
    <property type="match status" value="1"/>
</dbReference>
<dbReference type="GO" id="GO:0031012">
    <property type="term" value="C:extracellular matrix"/>
    <property type="evidence" value="ECO:0007669"/>
    <property type="project" value="TreeGrafter"/>
</dbReference>
<dbReference type="GO" id="GO:0016020">
    <property type="term" value="C:membrane"/>
    <property type="evidence" value="ECO:0007669"/>
    <property type="project" value="InterPro"/>
</dbReference>
<dbReference type="CDD" id="cd06263">
    <property type="entry name" value="MAM"/>
    <property type="match status" value="1"/>
</dbReference>
<dbReference type="InterPro" id="IPR008160">
    <property type="entry name" value="Collagen"/>
</dbReference>
<keyword evidence="2" id="KW-1133">Transmembrane helix</keyword>
<feature type="transmembrane region" description="Helical" evidence="2">
    <location>
        <begin position="68"/>
        <end position="89"/>
    </location>
</feature>
<dbReference type="InterPro" id="IPR050149">
    <property type="entry name" value="Collagen_superfamily"/>
</dbReference>
<evidence type="ECO:0000313" key="5">
    <source>
        <dbReference type="EMBL" id="VFK35854.1"/>
    </source>
</evidence>
<feature type="domain" description="MAM" evidence="3">
    <location>
        <begin position="94"/>
        <end position="254"/>
    </location>
</feature>
<evidence type="ECO:0000259" key="3">
    <source>
        <dbReference type="PROSITE" id="PS50060"/>
    </source>
</evidence>
<name>A0A450XUU4_9GAMM</name>
<reference evidence="4" key="1">
    <citation type="submission" date="2019-02" db="EMBL/GenBank/DDBJ databases">
        <authorList>
            <person name="Gruber-Vodicka R. H."/>
            <person name="Seah K. B. B."/>
        </authorList>
    </citation>
    <scope>NUCLEOTIDE SEQUENCE</scope>
    <source>
        <strain evidence="4">BECK_BZ197</strain>
        <strain evidence="5">BECK_BZ199</strain>
    </source>
</reference>
<dbReference type="GO" id="GO:0005615">
    <property type="term" value="C:extracellular space"/>
    <property type="evidence" value="ECO:0007669"/>
    <property type="project" value="TreeGrafter"/>
</dbReference>
<evidence type="ECO:0000256" key="2">
    <source>
        <dbReference type="SAM" id="Phobius"/>
    </source>
</evidence>
<gene>
    <name evidence="4" type="ORF">BECKMB1821G_GA0114241_11372</name>
    <name evidence="5" type="ORF">BECKMB1821I_GA0114274_11532</name>
</gene>
<dbReference type="AlphaFoldDB" id="A0A450XUU4"/>